<comment type="similarity">
    <text evidence="1">Belongs to the LysR transcriptional regulatory family.</text>
</comment>
<evidence type="ECO:0000256" key="2">
    <source>
        <dbReference type="ARBA" id="ARBA00023015"/>
    </source>
</evidence>
<evidence type="ECO:0000256" key="1">
    <source>
        <dbReference type="ARBA" id="ARBA00009437"/>
    </source>
</evidence>
<dbReference type="RefSeq" id="WP_006626541.1">
    <property type="nucleotide sequence ID" value="NZ_ADFR01000002.1"/>
</dbReference>
<dbReference type="SUPFAM" id="SSF53850">
    <property type="entry name" value="Periplasmic binding protein-like II"/>
    <property type="match status" value="1"/>
</dbReference>
<feature type="domain" description="HTH lysR-type" evidence="5">
    <location>
        <begin position="1"/>
        <end position="58"/>
    </location>
</feature>
<dbReference type="Pfam" id="PF00126">
    <property type="entry name" value="HTH_1"/>
    <property type="match status" value="1"/>
</dbReference>
<dbReference type="GO" id="GO:0003700">
    <property type="term" value="F:DNA-binding transcription factor activity"/>
    <property type="evidence" value="ECO:0007669"/>
    <property type="project" value="InterPro"/>
</dbReference>
<dbReference type="EMBL" id="ADFR01000002">
    <property type="protein sequence ID" value="EFC06196.1"/>
    <property type="molecule type" value="Genomic_DNA"/>
</dbReference>
<organism evidence="6 7">
    <name type="scientific">Bulleidia extructa W1219</name>
    <dbReference type="NCBI Taxonomy" id="679192"/>
    <lineage>
        <taxon>Bacteria</taxon>
        <taxon>Bacillati</taxon>
        <taxon>Bacillota</taxon>
        <taxon>Erysipelotrichia</taxon>
        <taxon>Erysipelotrichales</taxon>
        <taxon>Erysipelotrichaceae</taxon>
        <taxon>Bulleidia</taxon>
    </lineage>
</organism>
<keyword evidence="2" id="KW-0805">Transcription regulation</keyword>
<evidence type="ECO:0000256" key="3">
    <source>
        <dbReference type="ARBA" id="ARBA00023125"/>
    </source>
</evidence>
<dbReference type="GO" id="GO:0003677">
    <property type="term" value="F:DNA binding"/>
    <property type="evidence" value="ECO:0007669"/>
    <property type="project" value="UniProtKB-KW"/>
</dbReference>
<evidence type="ECO:0000313" key="7">
    <source>
        <dbReference type="Proteomes" id="UP000005017"/>
    </source>
</evidence>
<keyword evidence="7" id="KW-1185">Reference proteome</keyword>
<dbReference type="Gene3D" id="1.10.10.10">
    <property type="entry name" value="Winged helix-like DNA-binding domain superfamily/Winged helix DNA-binding domain"/>
    <property type="match status" value="1"/>
</dbReference>
<dbReference type="PANTHER" id="PTHR30346">
    <property type="entry name" value="TRANSCRIPTIONAL DUAL REGULATOR HCAR-RELATED"/>
    <property type="match status" value="1"/>
</dbReference>
<sequence>MEIKQLEYFRAVVESGTISAAARKLSLSQPPLSFQMKKLEDELGLSLFERGRKEIHLTEAGQLLYQESGDLLRRLEALKLEVRSAGHHPILRIGVTPTTIPVLMPVLKGFQMDYPHIHYELWDENSYRLNHLLKEGMIDVALLRSPVFLGNLKSHLIRKENMVIVFCRKSYQFKKVALDQVSQYPLIVYRRYQKLIISAFDHRHLNCRIAYLCDDGRDAVELAKLGNGIAIVPASLKLIEKDLQVLPLEEKDLETEILLTWNTKNVGFETNLFLSYWQRTEI</sequence>
<name>D2MMC0_9FIRM</name>
<comment type="caution">
    <text evidence="6">The sequence shown here is derived from an EMBL/GenBank/DDBJ whole genome shotgun (WGS) entry which is preliminary data.</text>
</comment>
<keyword evidence="4" id="KW-0804">Transcription</keyword>
<dbReference type="GO" id="GO:0032993">
    <property type="term" value="C:protein-DNA complex"/>
    <property type="evidence" value="ECO:0007669"/>
    <property type="project" value="TreeGrafter"/>
</dbReference>
<dbReference type="InterPro" id="IPR005119">
    <property type="entry name" value="LysR_subst-bd"/>
</dbReference>
<dbReference type="PRINTS" id="PR00039">
    <property type="entry name" value="HTHLYSR"/>
</dbReference>
<dbReference type="CDD" id="cd05466">
    <property type="entry name" value="PBP2_LTTR_substrate"/>
    <property type="match status" value="1"/>
</dbReference>
<evidence type="ECO:0000313" key="6">
    <source>
        <dbReference type="EMBL" id="EFC06196.1"/>
    </source>
</evidence>
<dbReference type="OrthoDB" id="9803735at2"/>
<keyword evidence="3" id="KW-0238">DNA-binding</keyword>
<dbReference type="InterPro" id="IPR000847">
    <property type="entry name" value="LysR_HTH_N"/>
</dbReference>
<dbReference type="Gene3D" id="3.40.190.290">
    <property type="match status" value="1"/>
</dbReference>
<dbReference type="PANTHER" id="PTHR30346:SF28">
    <property type="entry name" value="HTH-TYPE TRANSCRIPTIONAL REGULATOR CYNR"/>
    <property type="match status" value="1"/>
</dbReference>
<dbReference type="Pfam" id="PF03466">
    <property type="entry name" value="LysR_substrate"/>
    <property type="match status" value="1"/>
</dbReference>
<evidence type="ECO:0000256" key="4">
    <source>
        <dbReference type="ARBA" id="ARBA00023163"/>
    </source>
</evidence>
<accession>D2MMC0</accession>
<proteinExistence type="inferred from homology"/>
<reference evidence="7" key="1">
    <citation type="submission" date="2009-12" db="EMBL/GenBank/DDBJ databases">
        <title>Sequence of Clostridiales genomosp. BVAB3 str. UPII9-5.</title>
        <authorList>
            <person name="Madupu R."/>
            <person name="Durkin A.S."/>
            <person name="Torralba M."/>
            <person name="Methe B."/>
            <person name="Sutton G.G."/>
            <person name="Strausberg R.L."/>
            <person name="Nelson K.E."/>
        </authorList>
    </citation>
    <scope>NUCLEOTIDE SEQUENCE [LARGE SCALE GENOMIC DNA]</scope>
    <source>
        <strain evidence="7">W1219</strain>
    </source>
</reference>
<dbReference type="SUPFAM" id="SSF46785">
    <property type="entry name" value="Winged helix' DNA-binding domain"/>
    <property type="match status" value="1"/>
</dbReference>
<evidence type="ECO:0000259" key="5">
    <source>
        <dbReference type="PROSITE" id="PS50931"/>
    </source>
</evidence>
<gene>
    <name evidence="6" type="ORF">HMPREF9013_0898</name>
</gene>
<dbReference type="FunFam" id="1.10.10.10:FF:000001">
    <property type="entry name" value="LysR family transcriptional regulator"/>
    <property type="match status" value="1"/>
</dbReference>
<dbReference type="InterPro" id="IPR036388">
    <property type="entry name" value="WH-like_DNA-bd_sf"/>
</dbReference>
<protein>
    <submittedName>
        <fullName evidence="6">Transcriptional regulator, LysR family</fullName>
    </submittedName>
</protein>
<dbReference type="STRING" id="679192.HMPREF9013_0898"/>
<dbReference type="InterPro" id="IPR036390">
    <property type="entry name" value="WH_DNA-bd_sf"/>
</dbReference>
<dbReference type="AlphaFoldDB" id="D2MMC0"/>
<dbReference type="Proteomes" id="UP000005017">
    <property type="component" value="Unassembled WGS sequence"/>
</dbReference>
<dbReference type="PROSITE" id="PS50931">
    <property type="entry name" value="HTH_LYSR"/>
    <property type="match status" value="1"/>
</dbReference>
<dbReference type="eggNOG" id="COG0583">
    <property type="taxonomic scope" value="Bacteria"/>
</dbReference>